<gene>
    <name evidence="1" type="ORF">CURHAP_LOCUS24621</name>
</gene>
<proteinExistence type="predicted"/>
<dbReference type="Proteomes" id="UP000507222">
    <property type="component" value="Unassembled WGS sequence"/>
</dbReference>
<evidence type="ECO:0000313" key="1">
    <source>
        <dbReference type="EMBL" id="CAB4275690.1"/>
    </source>
</evidence>
<sequence>MIESKPCACDESETHGKGDDLVSWFQGLEAKEERRLENEDFADEERKGYADFHGCFICDRIRRIRSFSSRKMNSKAEISGVARDCSVQNRFFLASRMLSGHSGKGFFRFAVPGNLGYIPIL</sequence>
<evidence type="ECO:0000313" key="2">
    <source>
        <dbReference type="Proteomes" id="UP000507222"/>
    </source>
</evidence>
<reference evidence="1 2" key="1">
    <citation type="submission" date="2020-05" db="EMBL/GenBank/DDBJ databases">
        <authorList>
            <person name="Campoy J."/>
            <person name="Schneeberger K."/>
            <person name="Spophaly S."/>
        </authorList>
    </citation>
    <scope>NUCLEOTIDE SEQUENCE [LARGE SCALE GENOMIC DNA]</scope>
    <source>
        <strain evidence="1">PruArmRojPasFocal</strain>
    </source>
</reference>
<organism evidence="1 2">
    <name type="scientific">Prunus armeniaca</name>
    <name type="common">Apricot</name>
    <name type="synonym">Armeniaca vulgaris</name>
    <dbReference type="NCBI Taxonomy" id="36596"/>
    <lineage>
        <taxon>Eukaryota</taxon>
        <taxon>Viridiplantae</taxon>
        <taxon>Streptophyta</taxon>
        <taxon>Embryophyta</taxon>
        <taxon>Tracheophyta</taxon>
        <taxon>Spermatophyta</taxon>
        <taxon>Magnoliopsida</taxon>
        <taxon>eudicotyledons</taxon>
        <taxon>Gunneridae</taxon>
        <taxon>Pentapetalae</taxon>
        <taxon>rosids</taxon>
        <taxon>fabids</taxon>
        <taxon>Rosales</taxon>
        <taxon>Rosaceae</taxon>
        <taxon>Amygdaloideae</taxon>
        <taxon>Amygdaleae</taxon>
        <taxon>Prunus</taxon>
    </lineage>
</organism>
<accession>A0A6J5UGR6</accession>
<protein>
    <submittedName>
        <fullName evidence="1">Uncharacterized protein</fullName>
    </submittedName>
</protein>
<name>A0A6J5UGR6_PRUAR</name>
<dbReference type="AlphaFoldDB" id="A0A6J5UGR6"/>
<dbReference type="EMBL" id="CAEKDK010000004">
    <property type="protein sequence ID" value="CAB4275690.1"/>
    <property type="molecule type" value="Genomic_DNA"/>
</dbReference>